<keyword evidence="7" id="KW-1185">Reference proteome</keyword>
<dbReference type="InterPro" id="IPR036388">
    <property type="entry name" value="WH-like_DNA-bd_sf"/>
</dbReference>
<evidence type="ECO:0000256" key="1">
    <source>
        <dbReference type="ARBA" id="ARBA00009437"/>
    </source>
</evidence>
<dbReference type="PANTHER" id="PTHR30118">
    <property type="entry name" value="HTH-TYPE TRANSCRIPTIONAL REGULATOR LEUO-RELATED"/>
    <property type="match status" value="1"/>
</dbReference>
<proteinExistence type="inferred from homology"/>
<dbReference type="Pfam" id="PF03466">
    <property type="entry name" value="LysR_substrate"/>
    <property type="match status" value="1"/>
</dbReference>
<reference evidence="6 7" key="1">
    <citation type="submission" date="2020-10" db="EMBL/GenBank/DDBJ databases">
        <authorList>
            <person name="Peeters C."/>
        </authorList>
    </citation>
    <scope>NUCLEOTIDE SEQUENCE [LARGE SCALE GENOMIC DNA]</scope>
    <source>
        <strain evidence="6 7">LMG 27952</strain>
    </source>
</reference>
<dbReference type="Pfam" id="PF00126">
    <property type="entry name" value="HTH_1"/>
    <property type="match status" value="1"/>
</dbReference>
<evidence type="ECO:0000256" key="4">
    <source>
        <dbReference type="ARBA" id="ARBA00023163"/>
    </source>
</evidence>
<protein>
    <submittedName>
        <fullName evidence="6">PCP degradation transcriptional activation protein</fullName>
    </submittedName>
</protein>
<dbReference type="CDD" id="cd08459">
    <property type="entry name" value="PBP2_DntR_NahR_LinR_like"/>
    <property type="match status" value="1"/>
</dbReference>
<dbReference type="InterPro" id="IPR050389">
    <property type="entry name" value="LysR-type_TF"/>
</dbReference>
<feature type="domain" description="HTH lysR-type" evidence="5">
    <location>
        <begin position="4"/>
        <end position="61"/>
    </location>
</feature>
<keyword evidence="4" id="KW-0804">Transcription</keyword>
<evidence type="ECO:0000256" key="2">
    <source>
        <dbReference type="ARBA" id="ARBA00023015"/>
    </source>
</evidence>
<comment type="caution">
    <text evidence="6">The sequence shown here is derived from an EMBL/GenBank/DDBJ whole genome shotgun (WGS) entry which is preliminary data.</text>
</comment>
<keyword evidence="2" id="KW-0805">Transcription regulation</keyword>
<dbReference type="InterPro" id="IPR000847">
    <property type="entry name" value="LysR_HTH_N"/>
</dbReference>
<evidence type="ECO:0000313" key="6">
    <source>
        <dbReference type="EMBL" id="CAD6559433.1"/>
    </source>
</evidence>
<dbReference type="Proteomes" id="UP000656319">
    <property type="component" value="Unassembled WGS sequence"/>
</dbReference>
<comment type="similarity">
    <text evidence="1">Belongs to the LysR transcriptional regulatory family.</text>
</comment>
<sequence>MDNIDLKTLQILSELHRTRSVSATAANLHATQSAISMTLARLRKHFNDTLFVRTSAGMEPTPLADELIARSSEALGLLQAMLGYHATFAAGSAARTFRIAMTDIGQMVTLPALLQRLGEEAPGVMLEVSLISEHTPSFLESGKVDLAIGFLPPLDAGFFRQRLFYEHFTCVLRDDHPRIADELTLDAFLAESHAVISPSGTGHTLLERAMRSHRIERRRGIEIPNFLGVSAVIEATDYLAIVPARLAAHWRARGMGIRSLPLPFAVSEYMVMAHWHERYMRDPGLQWLRELISSCVN</sequence>
<dbReference type="InterPro" id="IPR005119">
    <property type="entry name" value="LysR_subst-bd"/>
</dbReference>
<dbReference type="SUPFAM" id="SSF46785">
    <property type="entry name" value="Winged helix' DNA-binding domain"/>
    <property type="match status" value="1"/>
</dbReference>
<dbReference type="Gene3D" id="1.10.10.10">
    <property type="entry name" value="Winged helix-like DNA-binding domain superfamily/Winged helix DNA-binding domain"/>
    <property type="match status" value="1"/>
</dbReference>
<accession>A0ABM8P8Y3</accession>
<dbReference type="PROSITE" id="PS50931">
    <property type="entry name" value="HTH_LYSR"/>
    <property type="match status" value="1"/>
</dbReference>
<dbReference type="InterPro" id="IPR036390">
    <property type="entry name" value="WH_DNA-bd_sf"/>
</dbReference>
<evidence type="ECO:0000256" key="3">
    <source>
        <dbReference type="ARBA" id="ARBA00023125"/>
    </source>
</evidence>
<keyword evidence="3" id="KW-0238">DNA-binding</keyword>
<gene>
    <name evidence="6" type="primary">pcpR_7</name>
    <name evidence="6" type="ORF">LMG27952_06862</name>
</gene>
<dbReference type="RefSeq" id="WP_201700304.1">
    <property type="nucleotide sequence ID" value="NZ_CAJHCQ010000027.1"/>
</dbReference>
<name>A0ABM8P8Y3_9BURK</name>
<dbReference type="PANTHER" id="PTHR30118:SF15">
    <property type="entry name" value="TRANSCRIPTIONAL REGULATORY PROTEIN"/>
    <property type="match status" value="1"/>
</dbReference>
<organism evidence="6 7">
    <name type="scientific">Paraburkholderia hiiakae</name>
    <dbReference type="NCBI Taxonomy" id="1081782"/>
    <lineage>
        <taxon>Bacteria</taxon>
        <taxon>Pseudomonadati</taxon>
        <taxon>Pseudomonadota</taxon>
        <taxon>Betaproteobacteria</taxon>
        <taxon>Burkholderiales</taxon>
        <taxon>Burkholderiaceae</taxon>
        <taxon>Paraburkholderia</taxon>
    </lineage>
</organism>
<evidence type="ECO:0000259" key="5">
    <source>
        <dbReference type="PROSITE" id="PS50931"/>
    </source>
</evidence>
<dbReference type="EMBL" id="CAJHCQ010000027">
    <property type="protein sequence ID" value="CAD6559433.1"/>
    <property type="molecule type" value="Genomic_DNA"/>
</dbReference>
<dbReference type="Gene3D" id="3.40.190.10">
    <property type="entry name" value="Periplasmic binding protein-like II"/>
    <property type="match status" value="2"/>
</dbReference>
<dbReference type="SUPFAM" id="SSF53850">
    <property type="entry name" value="Periplasmic binding protein-like II"/>
    <property type="match status" value="1"/>
</dbReference>
<evidence type="ECO:0000313" key="7">
    <source>
        <dbReference type="Proteomes" id="UP000656319"/>
    </source>
</evidence>